<dbReference type="InterPro" id="IPR020807">
    <property type="entry name" value="PKS_DH"/>
</dbReference>
<dbReference type="Gene3D" id="3.10.129.110">
    <property type="entry name" value="Polyketide synthase dehydratase"/>
    <property type="match status" value="1"/>
</dbReference>
<dbReference type="Pfam" id="PF14765">
    <property type="entry name" value="PS-DH"/>
    <property type="match status" value="1"/>
</dbReference>
<dbReference type="InterPro" id="IPR020845">
    <property type="entry name" value="AMP-binding_CS"/>
</dbReference>
<dbReference type="SMART" id="SM00825">
    <property type="entry name" value="PKS_KS"/>
    <property type="match status" value="3"/>
</dbReference>
<dbReference type="PROSITE" id="PS50075">
    <property type="entry name" value="CARRIER"/>
    <property type="match status" value="4"/>
</dbReference>
<dbReference type="RefSeq" id="WP_394848509.1">
    <property type="nucleotide sequence ID" value="NZ_CP089982.1"/>
</dbReference>
<comment type="pathway">
    <text evidence="2">Siderophore biosynthesis.</text>
</comment>
<dbReference type="InterPro" id="IPR032821">
    <property type="entry name" value="PKS_assoc"/>
</dbReference>
<dbReference type="SMART" id="SM00822">
    <property type="entry name" value="PKS_KR"/>
    <property type="match status" value="3"/>
</dbReference>
<accession>A0ABZ2KGU0</accession>
<dbReference type="CDD" id="cd00833">
    <property type="entry name" value="PKS"/>
    <property type="match status" value="3"/>
</dbReference>
<dbReference type="SMART" id="SM00824">
    <property type="entry name" value="PKS_TE"/>
    <property type="match status" value="1"/>
</dbReference>
<dbReference type="InterPro" id="IPR001031">
    <property type="entry name" value="Thioesterase"/>
</dbReference>
<dbReference type="InterPro" id="IPR009081">
    <property type="entry name" value="PP-bd_ACP"/>
</dbReference>
<keyword evidence="4" id="KW-0597">Phosphoprotein</keyword>
<dbReference type="SUPFAM" id="SSF47336">
    <property type="entry name" value="ACP-like"/>
    <property type="match status" value="3"/>
</dbReference>
<dbReference type="Gene3D" id="3.40.47.10">
    <property type="match status" value="3"/>
</dbReference>
<dbReference type="InterPro" id="IPR013968">
    <property type="entry name" value="PKS_KR"/>
</dbReference>
<feature type="domain" description="Ketosynthase family 3 (KS3)" evidence="12">
    <location>
        <begin position="1489"/>
        <end position="1915"/>
    </location>
</feature>
<dbReference type="Gene3D" id="3.30.559.10">
    <property type="entry name" value="Chloramphenicol acetyltransferase-like domain"/>
    <property type="match status" value="1"/>
</dbReference>
<dbReference type="SUPFAM" id="SSF53474">
    <property type="entry name" value="alpha/beta-Hydrolases"/>
    <property type="match status" value="1"/>
</dbReference>
<dbReference type="SMART" id="SM00826">
    <property type="entry name" value="PKS_DH"/>
    <property type="match status" value="1"/>
</dbReference>
<dbReference type="InterPro" id="IPR057737">
    <property type="entry name" value="Condensation_MtbB-like"/>
</dbReference>
<dbReference type="PROSITE" id="PS52004">
    <property type="entry name" value="KS3_2"/>
    <property type="match status" value="3"/>
</dbReference>
<dbReference type="InterPro" id="IPR042104">
    <property type="entry name" value="PKS_dehydratase_sf"/>
</dbReference>
<dbReference type="InterPro" id="IPR016039">
    <property type="entry name" value="Thiolase-like"/>
</dbReference>
<dbReference type="CDD" id="cd19535">
    <property type="entry name" value="Cyc_NRPS"/>
    <property type="match status" value="1"/>
</dbReference>
<comment type="similarity">
    <text evidence="8">In the C-terminal section; belongs to the NRP synthetase family.</text>
</comment>
<dbReference type="Proteomes" id="UP001379533">
    <property type="component" value="Chromosome"/>
</dbReference>
<dbReference type="InterPro" id="IPR055123">
    <property type="entry name" value="SpnB-like_Rossmann"/>
</dbReference>
<dbReference type="InterPro" id="IPR000415">
    <property type="entry name" value="Nitroreductase-like"/>
</dbReference>
<dbReference type="Pfam" id="PF00550">
    <property type="entry name" value="PP-binding"/>
    <property type="match status" value="4"/>
</dbReference>
<dbReference type="InterPro" id="IPR006162">
    <property type="entry name" value="Ppantetheine_attach_site"/>
</dbReference>
<dbReference type="InterPro" id="IPR049900">
    <property type="entry name" value="PKS_mFAS_DH"/>
</dbReference>
<dbReference type="InterPro" id="IPR036291">
    <property type="entry name" value="NAD(P)-bd_dom_sf"/>
</dbReference>
<evidence type="ECO:0000313" key="14">
    <source>
        <dbReference type="EMBL" id="WXA97890.1"/>
    </source>
</evidence>
<dbReference type="Gene3D" id="3.30.300.30">
    <property type="match status" value="2"/>
</dbReference>
<evidence type="ECO:0000256" key="6">
    <source>
        <dbReference type="ARBA" id="ARBA00022679"/>
    </source>
</evidence>
<keyword evidence="7" id="KW-0677">Repeat</keyword>
<name>A0ABZ2KGU0_9BACT</name>
<dbReference type="InterPro" id="IPR010071">
    <property type="entry name" value="AA_adenyl_dom"/>
</dbReference>
<feature type="domain" description="Ketosynthase family 3 (KS3)" evidence="12">
    <location>
        <begin position="33"/>
        <end position="460"/>
    </location>
</feature>
<dbReference type="InterPro" id="IPR029058">
    <property type="entry name" value="AB_hydrolase_fold"/>
</dbReference>
<dbReference type="PROSITE" id="PS00606">
    <property type="entry name" value="KS3_1"/>
    <property type="match status" value="3"/>
</dbReference>
<dbReference type="CDD" id="cd08952">
    <property type="entry name" value="KR_1_SDR_x"/>
    <property type="match status" value="1"/>
</dbReference>
<dbReference type="InterPro" id="IPR001242">
    <property type="entry name" value="Condensation_dom"/>
</dbReference>
<evidence type="ECO:0000256" key="7">
    <source>
        <dbReference type="ARBA" id="ARBA00022737"/>
    </source>
</evidence>
<dbReference type="Pfam" id="PF02801">
    <property type="entry name" value="Ketoacyl-synt_C"/>
    <property type="match status" value="3"/>
</dbReference>
<feature type="domain" description="PKS/mFAS DH" evidence="13">
    <location>
        <begin position="5219"/>
        <end position="5507"/>
    </location>
</feature>
<dbReference type="InterPro" id="IPR000873">
    <property type="entry name" value="AMP-dep_synth/lig_dom"/>
</dbReference>
<dbReference type="InterPro" id="IPR049552">
    <property type="entry name" value="PKS_DH_N"/>
</dbReference>
<evidence type="ECO:0000259" key="11">
    <source>
        <dbReference type="PROSITE" id="PS50075"/>
    </source>
</evidence>
<dbReference type="InterPro" id="IPR045851">
    <property type="entry name" value="AMP-bd_C_sf"/>
</dbReference>
<dbReference type="Gene3D" id="3.30.70.3290">
    <property type="match status" value="3"/>
</dbReference>
<keyword evidence="15" id="KW-1185">Reference proteome</keyword>
<dbReference type="InterPro" id="IPR057326">
    <property type="entry name" value="KR_dom"/>
</dbReference>
<dbReference type="Gene3D" id="1.10.1200.10">
    <property type="entry name" value="ACP-like"/>
    <property type="match status" value="4"/>
</dbReference>
<dbReference type="InterPro" id="IPR020806">
    <property type="entry name" value="PKS_PP-bd"/>
</dbReference>
<dbReference type="InterPro" id="IPR014043">
    <property type="entry name" value="Acyl_transferase_dom"/>
</dbReference>
<dbReference type="Pfam" id="PF21089">
    <property type="entry name" value="PKS_DH_N"/>
    <property type="match status" value="1"/>
</dbReference>
<dbReference type="Gene3D" id="3.30.559.30">
    <property type="entry name" value="Nonribosomal peptide synthetase, condensation domain"/>
    <property type="match status" value="1"/>
</dbReference>
<feature type="active site" description="Proton acceptor; for dehydratase activity" evidence="9">
    <location>
        <position position="5251"/>
    </location>
</feature>
<feature type="domain" description="Carrier" evidence="11">
    <location>
        <begin position="5991"/>
        <end position="6066"/>
    </location>
</feature>
<dbReference type="Gene3D" id="3.40.50.720">
    <property type="entry name" value="NAD(P)-binding Rossmann-like Domain"/>
    <property type="match status" value="3"/>
</dbReference>
<dbReference type="InterPro" id="IPR020802">
    <property type="entry name" value="TesA-like"/>
</dbReference>
<dbReference type="SMART" id="SM00827">
    <property type="entry name" value="PKS_AT"/>
    <property type="match status" value="3"/>
</dbReference>
<dbReference type="Gene3D" id="3.40.366.10">
    <property type="entry name" value="Malonyl-Coenzyme A Acyl Carrier Protein, domain 2"/>
    <property type="match status" value="3"/>
</dbReference>
<dbReference type="InterPro" id="IPR016036">
    <property type="entry name" value="Malonyl_transacylase_ACP-bd"/>
</dbReference>
<dbReference type="Pfam" id="PF08659">
    <property type="entry name" value="KR"/>
    <property type="match status" value="3"/>
</dbReference>
<dbReference type="SUPFAM" id="SSF55048">
    <property type="entry name" value="Probable ACP-binding domain of malonyl-CoA ACP transacylase"/>
    <property type="match status" value="3"/>
</dbReference>
<dbReference type="InterPro" id="IPR001227">
    <property type="entry name" value="Ac_transferase_dom_sf"/>
</dbReference>
<dbReference type="PROSITE" id="PS00012">
    <property type="entry name" value="PHOSPHOPANTETHEINE"/>
    <property type="match status" value="3"/>
</dbReference>
<dbReference type="Pfam" id="PF00975">
    <property type="entry name" value="Thioesterase"/>
    <property type="match status" value="1"/>
</dbReference>
<dbReference type="SUPFAM" id="SSF51735">
    <property type="entry name" value="NAD(P)-binding Rossmann-fold domains"/>
    <property type="match status" value="6"/>
</dbReference>
<dbReference type="Gene3D" id="3.40.50.1820">
    <property type="entry name" value="alpha/beta hydrolase"/>
    <property type="match status" value="1"/>
</dbReference>
<dbReference type="InterPro" id="IPR050091">
    <property type="entry name" value="PKS_NRPS_Biosynth_Enz"/>
</dbReference>
<evidence type="ECO:0000256" key="10">
    <source>
        <dbReference type="SAM" id="MobiDB-lite"/>
    </source>
</evidence>
<keyword evidence="6" id="KW-0808">Transferase</keyword>
<comment type="cofactor">
    <cofactor evidence="1">
        <name>pantetheine 4'-phosphate</name>
        <dbReference type="ChEBI" id="CHEBI:47942"/>
    </cofactor>
</comment>
<dbReference type="Gene3D" id="3.40.50.980">
    <property type="match status" value="2"/>
</dbReference>
<dbReference type="InterPro" id="IPR036736">
    <property type="entry name" value="ACP-like_sf"/>
</dbReference>
<dbReference type="SMART" id="SM01294">
    <property type="entry name" value="PKS_PP_betabranch"/>
    <property type="match status" value="2"/>
</dbReference>
<feature type="domain" description="Ketosynthase family 3 (KS3)" evidence="12">
    <location>
        <begin position="4348"/>
        <end position="4768"/>
    </location>
</feature>
<dbReference type="PANTHER" id="PTHR43775:SF51">
    <property type="entry name" value="INACTIVE PHENOLPHTHIOCEROL SYNTHESIS POLYKETIDE SYNTHASE TYPE I PKS1-RELATED"/>
    <property type="match status" value="1"/>
</dbReference>
<dbReference type="PANTHER" id="PTHR43775">
    <property type="entry name" value="FATTY ACID SYNTHASE"/>
    <property type="match status" value="1"/>
</dbReference>
<dbReference type="Pfam" id="PF00668">
    <property type="entry name" value="Condensation"/>
    <property type="match status" value="1"/>
</dbReference>
<gene>
    <name evidence="14" type="ORF">LZC95_13735</name>
</gene>
<dbReference type="InterPro" id="IPR020841">
    <property type="entry name" value="PKS_Beta-ketoAc_synthase_dom"/>
</dbReference>
<feature type="domain" description="Carrier" evidence="11">
    <location>
        <begin position="4257"/>
        <end position="4332"/>
    </location>
</feature>
<evidence type="ECO:0000259" key="13">
    <source>
        <dbReference type="PROSITE" id="PS52019"/>
    </source>
</evidence>
<dbReference type="InterPro" id="IPR014030">
    <property type="entry name" value="Ketoacyl_synth_N"/>
</dbReference>
<dbReference type="Pfam" id="PF00501">
    <property type="entry name" value="AMP-binding"/>
    <property type="match status" value="1"/>
</dbReference>
<dbReference type="InterPro" id="IPR016035">
    <property type="entry name" value="Acyl_Trfase/lysoPLipase"/>
</dbReference>
<sequence>MTEEEKLRAYLEKATSALRQTRERLRDIEEKAHEPIAIVSMSCRFPGGVRSPEDLWRLLQDGVDAVSAFPGERGWEDLYDPDPEAKGKSYVREGGFLYDAHHFDPSFFGISHRDALTIDPQQRMLLEASWEAFERAGIDPASSHGRDANAIGVFVGIMYNDYGARLLHAPEAFEGNVAIGSGASIASGRIAYTFGLDGPAVTVDTACSSSLVAIHLACQSLRKNECSLVLAGGATVMATPTAFIEFSRQRGLSPDGRCKAFSDSADGVGWGEGVGLLLLERLSDARRHGHPVLAVIRGSAVNQDGRSQGLTAPNGPAQQRVIRQALAHAQLTPADVDAVEAHGTGTTLGDPIEAQALLATYGKGRAQEQPLWLGTIKSNLGHTQAAAGVAGIIKMVLAMHHGVLPKTLHAEVPSRRVDWTAGTIRLLTEPTPWNERGRPRRAAVSSFGISGTNAHVVLEEAPRRAEVARAELTARAWPILLSAKSESALRAQAARLREHLAPQPEWALGDVAFSLATTRTHFEERAAVTARERTELLEALGAWAEGRSTAVVGHAKSRGKLALLFTGQGSQRAGMGRELYATYPVFREALDAVCAGFDPHLDRPLRTVLFAPEDSDDAARLDETYFTQPALFALEVALFRLVVSWGLEPDFLMGHSIGELVCAHVADVLSLEDACTLVAARARLMQELPPGGTMMAIRASEDEVLPLLDAHGKRASIAAINGPEAIVVSGDEDAVAAIAAHFEARGRKTTRLSVHHAFHSHRMDAMLEAFATVARNLSYGPPRIPIVSNVTGVIASAQELGSPEYWVRHVRQAVRFSDGVRTLESEGVDAYLELGPHGVLCALAEQALSKATSAVFAPAMRKDRSEAEAIAAAASALHVCGHALDWKGFFAPFDVRSVPLPTYAFQRESFWLEAPSVVRGVPSSDAERWCYRTVWKPLAPPPSTTLSGTWWLVAPPGDATADALEGALTAHGAGVVRIAWIDGPELVVRLREASAEAPSGIASLLGDAASLALVQALGEAQVERPLWLLTRGAVCVGPTDAMEHPEQALAWGLGRSVALEHPERWGGLIDLPPALDARTMDWLVAALAGLGRETREDQLAVRPSGLFACRFVRAPLGKPARAWKPRGTALVTGGTGALGAHVARWLVNEGAEHIVLTSRRGLLAPGASELERELHATGARITIAACDASDRRALAALLASLEAQGDAPSIVVHAAGVTQQTKLEAMSPAEFAEVTAAKVQGARNLDELLGNRALDAFVLFASLSGVLGGMHQAAYAAANAYLDALAAQRRARGHRATSIAWGAWGGGGMADGNLEPVLRRRGLLPMDPEAAIAVLHQTIARDETALTVADVDWDRLAPLYASPRARAILSDLPEARRAVVARPPARAEGPLPDPSQLLDLVLAETAAVLHHPDPSQLRPDTGFLDLGLDSLTAVELRKRLAHLTGVNLPATLAFDHPTPRRVAIFLREALAPTAAPPLEAPMRRAGDDVEPIAIVGMGLRLPGGVVDLGGLWSLLEQGTDAVVPMPEDRFRPHEFYDPDPDAKGKSYVRDGAFLDGVDGFDAAFFSISPREATYMDPQHRLLLETAWQSLEDAGIVPASLRDSTTGVFVGIGPSDYELLQSAAHEDAAYAVLGTHTSFAAGRLAFTLGLQGPALSLDTACSSSLVALHLACRALQRGECDLALAAGVQIMSAPEGFVLLSRIRALAPDGRSKTFSAKADGYGRGEGVVVVTLERLRDAHAHGRNVLAVVRGSAVNHDGESSSITAPNGTAQQKVLRAALGDARLDPADVDFVECHGTGTELGDPIEVQALAAVYGQARDGERPLWLGAIKSNIGHLESAAGLAGVAKVVAALQHQALPASLHAGERNPHIDWDALPVRVTDALRPWERRQEGALRRAGVSSFGISGTNAHVLIEEAPATAPHSGPSQEGNLAFVVSGRTDAALRAQLERLRAYIASSPDLRLADVAFSLATARTHFERRAVVVASERAALMDGLGALAEGRSSSRAVLASVDTVRGKVAFVFPGQGSQWIGMALPLWETSPVFRDQLEACERAFAPYVDWSLRAVLRGEGGDASLDRVDVVQPVLFAVMVSLAAVWRSMGIEPDAVIGHSQGEIAAAYVAGALSLEDAAKVVTLRSRALIQLAGQGAMAAVDLGADALGPHLARFGERLSIAAINSPHTAVVSGEPEAVDALLAELEAAGTFARKVRVDYASHSAQIAPLEGALLQALSGLAPRTPSLPLYSTVTGKRLDEGELDAAYWVRNLRRTVRFGDATASLLGDGYRLFVEVSPHPVLTPALQDAFESANVSAAAVGTLRRDDGDLGRILASLGELHVLGHPVDWSAVFAPDSAQRVALPTYAFQRERYWIDVPRALAPSQDPLLRVDWTELPSTDLPLAAAFQAPALRIEHHDDLSALLANLDQGAPVPELALLHCPATGATVEAADLISAAHRATQGALSLLQRWLADERLASCTLVVLTQRAIATRVEEDVTDLAHAPLWGLVRSAQLEHPDRTLRIIDLDDTEASQRALPRALASAESQLALRDGRIRAPKLAYVASPAQLPPLALRPEGTVLITGGTGMLGALVARHLVQKHGVRHLLLSSRQGAAAPAAEALKQELEASGARVTLAACDAADRNAVEALLASVAPEHPLTAVLHAAGTLDDGLLGSLTPARLQAVLRTKVDAAVHLHELSQNLDLSAFVLFSSLTGVLGSPGQANYAAANAFLDAIAHHRRSRGLSALALDWGYWAEKSSMTAHLTAADLRRMARGGVRPLSNEEGLALFDAALQRNDTLVAAGFDAAALQAQAETIPPLLQGLVRAQAPRALASNAQSGASLEQRLLLLPPEDRERTLLDLVRTEVAAVLGLSSDVLEPHRPLRELGLDSLMAVELRTRLGKLTGTRIPVGTFFAQTSVRALAELLGESVPGDHGEATQLPTLVLEPGARHEPFALTPIQRAYWLGRGSLFALGGVATHFYIELDFTGLDLGRLESAMDRLIARHDMLRAIVHRDGLQQVLTDVPPMAIEVLDVRELAPAEAEARAIEVRAAMSHRVLPTDTWPLFEVQATRLPEGVVRLHVGVDLLIADVKSFMIIVRELARYYADLDTQLPALELRFRDYARWQESLAGTPALERDLAYWRTRAEKLPPGPELPLAVTPESIGVPRFQHYAAELDDGTWGALKARAQARGLTPSGVLMAAFAEVLGTWSRRPHFTLNLTLFNRLPVHPDVDRLVGDFTSVILVEIDPADAPSFEARAQRYQRQLGEDLDHHLVGGLDVTREIARARGGFASFPVVFTSSIGVGDLTADIPPGGARLLGTPYGISQTPQVWLDHQVVEIAGRLAYSWDVVEGLFPAGMIEAMFEAYARLLVRLAASDEEWAKPDAILTPPEHLARRAAVNATAGPLPTQLLHERVELQASRTPDAIAVVDARRRLRYGELVREARRIARRLRADGIAPGELVAVSMPKGWPQIVGVLAVLMAGGAYVPIDPELPEMRRQALLAHCHVQHVLTEADVLGASLEEGDEGPLEPVQALTDLAYVIFTSGSTGQPKGVAIEHGAAVNTLLDLEERFAIGPDDRVLGISSLSFDLSVWDVFGVLGAGGTLVLPEPGAVRNPARVAEWLRNEGITIWNSVPALLQMLVDYAGGRPDVLPSSLRLALLSGDWIPVTLPDRARALVPAWRIVSLGGATEASIWSILHPIDQVDPRWTSIPYGRPMRNQSFHVLDTRLRPCPDGVAGELYIGGIGLAREYFGDAERTRERFIVHPHSGERLYRTGDLGRFQSNGDIEFLGREDHQVKVGGHRIELGEIEWHLEQHPLVGRAVVSTVGQARGPKQLAAYLVPATAVPDRKEDARAHRAALKLGPGWRPSGAVSIDLAARGDRPSAWLRKSYRVFDGQGLTAAALARVVATPPRAVASPGRTPSAGILGAWLEVLRPVPAPRQPLPKYRYASAGSLYAVHVLVDVPEGIADLHPGRYGYDREAHRLVRLGDAPVTALGLHLVADVARVQPIYGDLAEPLCHLDAGYLAELLIDRAAELGLAFEATRSNAAESVAREVGHDAFWALSLHASPAAEEISLEPWLVVRHALADLSPGVYRHTETGWTPISDGGIADGQFPSNEVVAAGAPAALLLVGKRNSAEMHRAGRLGHRWMEAATAHGVGLCPIGWIAPDALAAERADCAIVHAFLAGAVAEAQLRDDVGSELRLTAGDLRRWLGARLPTYMVPTHVTVLGALPITSNGKVDRSALPDPTRAAEHDLAPQAPAASQGSIEDRIAAVVEKRLGRERIDRQRPFFELGADSLALVQIHALLVAELGLTLDVVDLFYHPSVAELSRRVRETAPETIAQREAPRAPIANEPMAIVGVGCRFPGGVRDPEALWQLLATGTDATREVPLDRWDADALYDADPDAAGKMVARRGGFLDDVGHFDAEFFGISPREAEAMDPRHRLLLETAWEALERAGIVPEQLRGTQTGVFVGLMSSHDYLPAQMGLEELDGYIGTGNTGSVASGRLSYVLGTHGPSMTIDTACSSSLVALHVACQSLRSGECDMALVGGVTLVLTPGVYVEFSRLRGLAPDGRCKSFSAAGDGVGWSEGAGVLVVKRLSDAMDAGDAIVAVVRGSAVNQDGRSAGLTAPNGRAQEAVLRRALDMAGVEPHDVGYVEAHGTGTRLGDPIEARALGAVYGQGRAAPLAIGSVKSNLGHTQAAAGIAAVLKAALALGHRAIPKSLHAAELHPDIAWDALSLELARTHRPWPEARFAGVSAFGASGTNAHVILERPPVREYAASADGSWLPFVLAGRTERALAARAGQLRAHLEAHPELALADVAYSLATTRTHFAKRGAVVARDRAGLFRALEALERGDASSVDSVSGAADVGGKLVFVFPGQGSQWAQMGRALLEESDVFRAHIDACERALSPHVDWSLRALLENGYDEDRTSVIQPVLFAVMVSLAAVWRAMGITPDAVVGHSQGEIAAAYVAGALSLEDAAKVVALRSRALARLEGKGAMAAVELPASDLEARLARWGNALSIAAVNGPRSAVVSGDPVAIDELLRELESARIFARKVRVDYASHGAHVEALREEILSSLAGIQARSADIPFFSTVRVAKLEGAELDAAYWYENLRQAVRFGDAVGQLAVEHRFFVEVSPHPVLAMALRETLESRSIHGAVVGSLRRDEGDLRRLSLSVAELYTQGFGLDWTKVLPQARRVELPVYPFQGEHYWLGSSPKDHPLLGQPRVSADTGSWIFETSISQHSPAWVGDHAVRGSTLVPGVAFFEWARAAAAAIGRVDTFVLTDASVHTPLLVPEHGDVRLQVIVAPSEAGDPAEVRIYSAPPASDAEAPTWTLHAEAHLKRADGEHETPSAVPSLPPQSSDREDIEGCYDALKAHGVDYGPRFRTLRESWRESSPSSRVRWVRAALDEASREEAVAYGIHPALLDGVLHAAALWQDDARGIFLPFSLTELRLWQKGAQSVWARVEHTHDGDTLRRLDAMLYDEQGRPVGEVRGLHLKRAPDSAWQPRADRDRYHIVWQESPARSRSRLSGRWALVGDGGPRDEALARALEAAGLRIQRMPHASPADVDGYLCLPPDATEPGESLVDRTFAEAARALAALQTLLSNAERAPRLVWITRGAVATMPDEAVPALEQAPLWGLLRSARHEYPDVDLRLVDVGPDDLTAEALIRALSLEEEPEVAVRGPHLRVPRLLRAKAASPSPESPLRFEGTFLVTGGLGVLGRHTARWLVERGASHLVLTSRRGRDTEGAGAFEAELTALGAQVTIVACDVSNADAVHALVRTATSQAPLRGVVHCAGALDDGVLLNQSPERFVAVMAPKVAGAWNLHRATEGLQLDAFVLFSSLVGVLGGSGQATYGAANTFLDALAQHRRALGLPATSLAWGYWGERSNLTAGLGDAELARMARAGLGALSAPAGMQLLESALHAGDTVAVTAALEFGPMRAAFERSHGGIPPLLARLLRPSSPTRAPSVQPDARARLNLLSETERRAAVLDLVREEAAKGLGLRSGADIAPHRPLLELGLNSVMALEIRRQLGARLGLSLPATLLFECPTPEQIADRAIREMNFDIPTPKQQVAQATNNEDALVPNVERLGAIGEFDLAFELVGVSSRIRRVRERKSQQPASRTQAVKLAAGQSGPSVMCFPTTTPPTGSIQYARFANAFAGQRDVWALPNPGFARGEHLPEDRASIVRMHAENVVQCANGAPFLLVGCSSGGWIAHATAEHLERIGILPAAVFLLDTYRMRDITEGIGAAFRRAWLSELPGIPRTEHEFTAMPWYTSLFQDWEPARLACPTLFLRVTEPVPGMEGEIVPGSGCWQPHWAGANSVVDLPGTHFTILTEQADTAARLVEEWLANPERAITPA</sequence>
<evidence type="ECO:0000256" key="8">
    <source>
        <dbReference type="ARBA" id="ARBA00029443"/>
    </source>
</evidence>
<organism evidence="14 15">
    <name type="scientific">Pendulispora brunnea</name>
    <dbReference type="NCBI Taxonomy" id="2905690"/>
    <lineage>
        <taxon>Bacteria</taxon>
        <taxon>Pseudomonadati</taxon>
        <taxon>Myxococcota</taxon>
        <taxon>Myxococcia</taxon>
        <taxon>Myxococcales</taxon>
        <taxon>Sorangiineae</taxon>
        <taxon>Pendulisporaceae</taxon>
        <taxon>Pendulispora</taxon>
    </lineage>
</organism>
<dbReference type="Gene3D" id="2.30.38.10">
    <property type="entry name" value="Luciferase, Domain 3"/>
    <property type="match status" value="1"/>
</dbReference>
<dbReference type="InterPro" id="IPR049551">
    <property type="entry name" value="PKS_DH_C"/>
</dbReference>
<dbReference type="Pfam" id="PF22953">
    <property type="entry name" value="SpnB_Rossmann"/>
    <property type="match status" value="2"/>
</dbReference>
<evidence type="ECO:0000256" key="5">
    <source>
        <dbReference type="ARBA" id="ARBA00022598"/>
    </source>
</evidence>
<reference evidence="14 15" key="1">
    <citation type="submission" date="2021-12" db="EMBL/GenBank/DDBJ databases">
        <title>Discovery of the Pendulisporaceae a myxobacterial family with distinct sporulation behavior and unique specialized metabolism.</title>
        <authorList>
            <person name="Garcia R."/>
            <person name="Popoff A."/>
            <person name="Bader C.D."/>
            <person name="Loehr J."/>
            <person name="Walesch S."/>
            <person name="Walt C."/>
            <person name="Boldt J."/>
            <person name="Bunk B."/>
            <person name="Haeckl F.J.F.P.J."/>
            <person name="Gunesch A.P."/>
            <person name="Birkelbach J."/>
            <person name="Nuebel U."/>
            <person name="Pietschmann T."/>
            <person name="Bach T."/>
            <person name="Mueller R."/>
        </authorList>
    </citation>
    <scope>NUCLEOTIDE SEQUENCE [LARGE SCALE GENOMIC DNA]</scope>
    <source>
        <strain evidence="14 15">MSr12523</strain>
    </source>
</reference>
<dbReference type="PROSITE" id="PS52019">
    <property type="entry name" value="PKS_MFAS_DH"/>
    <property type="match status" value="1"/>
</dbReference>
<feature type="region of interest" description="C-terminal hotdog fold" evidence="9">
    <location>
        <begin position="5362"/>
        <end position="5507"/>
    </location>
</feature>
<evidence type="ECO:0000256" key="9">
    <source>
        <dbReference type="PROSITE-ProRule" id="PRU01363"/>
    </source>
</evidence>
<dbReference type="Pfam" id="PF16197">
    <property type="entry name" value="KAsynt_C_assoc"/>
    <property type="match status" value="2"/>
</dbReference>
<dbReference type="InterPro" id="IPR014031">
    <property type="entry name" value="Ketoacyl_synth_C"/>
</dbReference>
<feature type="region of interest" description="N-terminal hotdog fold" evidence="9">
    <location>
        <begin position="5219"/>
        <end position="5348"/>
    </location>
</feature>
<dbReference type="EMBL" id="CP089982">
    <property type="protein sequence ID" value="WXA97890.1"/>
    <property type="molecule type" value="Genomic_DNA"/>
</dbReference>
<evidence type="ECO:0000256" key="4">
    <source>
        <dbReference type="ARBA" id="ARBA00022553"/>
    </source>
</evidence>
<evidence type="ECO:0000256" key="3">
    <source>
        <dbReference type="ARBA" id="ARBA00022450"/>
    </source>
</evidence>
<dbReference type="SUPFAM" id="SSF52777">
    <property type="entry name" value="CoA-dependent acyltransferases"/>
    <property type="match status" value="2"/>
</dbReference>
<dbReference type="PROSITE" id="PS00455">
    <property type="entry name" value="AMP_BINDING"/>
    <property type="match status" value="1"/>
</dbReference>
<feature type="region of interest" description="Disordered" evidence="10">
    <location>
        <begin position="5344"/>
        <end position="5365"/>
    </location>
</feature>
<evidence type="ECO:0000259" key="12">
    <source>
        <dbReference type="PROSITE" id="PS52004"/>
    </source>
</evidence>
<evidence type="ECO:0000256" key="1">
    <source>
        <dbReference type="ARBA" id="ARBA00001957"/>
    </source>
</evidence>
<feature type="domain" description="Carrier" evidence="11">
    <location>
        <begin position="2845"/>
        <end position="2922"/>
    </location>
</feature>
<evidence type="ECO:0000256" key="2">
    <source>
        <dbReference type="ARBA" id="ARBA00004924"/>
    </source>
</evidence>
<proteinExistence type="inferred from homology"/>
<dbReference type="SUPFAM" id="SSF52151">
    <property type="entry name" value="FabD/lysophospholipase-like"/>
    <property type="match status" value="3"/>
</dbReference>
<dbReference type="SMART" id="SM00823">
    <property type="entry name" value="PKS_PP"/>
    <property type="match status" value="4"/>
</dbReference>
<dbReference type="SUPFAM" id="SSF53901">
    <property type="entry name" value="Thiolase-like"/>
    <property type="match status" value="3"/>
</dbReference>
<protein>
    <submittedName>
        <fullName evidence="14">Amino acid adenylation domain-containing protein</fullName>
    </submittedName>
</protein>
<dbReference type="Pfam" id="PF00698">
    <property type="entry name" value="Acyl_transf_1"/>
    <property type="match status" value="3"/>
</dbReference>
<dbReference type="SUPFAM" id="SSF56801">
    <property type="entry name" value="Acetyl-CoA synthetase-like"/>
    <property type="match status" value="1"/>
</dbReference>
<dbReference type="Pfam" id="PF22621">
    <property type="entry name" value="CurL-like_PKS_C"/>
    <property type="match status" value="1"/>
</dbReference>
<keyword evidence="5" id="KW-0436">Ligase</keyword>
<feature type="domain" description="Carrier" evidence="11">
    <location>
        <begin position="1392"/>
        <end position="1470"/>
    </location>
</feature>
<dbReference type="InterPro" id="IPR023213">
    <property type="entry name" value="CAT-like_dom_sf"/>
</dbReference>
<dbReference type="CDD" id="cd08956">
    <property type="entry name" value="KR_3_FAS_SDR_x"/>
    <property type="match status" value="2"/>
</dbReference>
<dbReference type="NCBIfam" id="TIGR01733">
    <property type="entry name" value="AA-adenyl-dom"/>
    <property type="match status" value="1"/>
</dbReference>
<feature type="active site" description="Proton donor; for dehydratase activity" evidence="9">
    <location>
        <position position="5427"/>
    </location>
</feature>
<keyword evidence="3" id="KW-0596">Phosphopantetheine</keyword>
<dbReference type="InterPro" id="IPR018201">
    <property type="entry name" value="Ketoacyl_synth_AS"/>
</dbReference>
<evidence type="ECO:0000313" key="15">
    <source>
        <dbReference type="Proteomes" id="UP001379533"/>
    </source>
</evidence>
<dbReference type="Gene3D" id="3.40.109.10">
    <property type="entry name" value="NADH Oxidase"/>
    <property type="match status" value="1"/>
</dbReference>
<dbReference type="Pfam" id="PF00109">
    <property type="entry name" value="ketoacyl-synt"/>
    <property type="match status" value="3"/>
</dbReference>